<name>A0A1T4M0Z5_9GAMM</name>
<dbReference type="InterPro" id="IPR052896">
    <property type="entry name" value="GGT-like_enzyme"/>
</dbReference>
<keyword evidence="3" id="KW-1185">Reference proteome</keyword>
<dbReference type="PANTHER" id="PTHR43881">
    <property type="entry name" value="GAMMA-GLUTAMYLTRANSPEPTIDASE (AFU_ORTHOLOGUE AFUA_4G13580)"/>
    <property type="match status" value="1"/>
</dbReference>
<evidence type="ECO:0000256" key="1">
    <source>
        <dbReference type="SAM" id="MobiDB-lite"/>
    </source>
</evidence>
<gene>
    <name evidence="2" type="ORF">SAMN02745674_00237</name>
</gene>
<dbReference type="Gene3D" id="1.10.246.130">
    <property type="match status" value="1"/>
</dbReference>
<dbReference type="AlphaFoldDB" id="A0A1T4M0Z5"/>
<dbReference type="SUPFAM" id="SSF56235">
    <property type="entry name" value="N-terminal nucleophile aminohydrolases (Ntn hydrolases)"/>
    <property type="match status" value="1"/>
</dbReference>
<proteinExistence type="predicted"/>
<evidence type="ECO:0000313" key="2">
    <source>
        <dbReference type="EMBL" id="SJZ60660.1"/>
    </source>
</evidence>
<feature type="region of interest" description="Disordered" evidence="1">
    <location>
        <begin position="95"/>
        <end position="117"/>
    </location>
</feature>
<dbReference type="EMBL" id="FUXP01000001">
    <property type="protein sequence ID" value="SJZ60660.1"/>
    <property type="molecule type" value="Genomic_DNA"/>
</dbReference>
<dbReference type="PANTHER" id="PTHR43881:SF1">
    <property type="entry name" value="GAMMA-GLUTAMYLTRANSPEPTIDASE (AFU_ORTHOLOGUE AFUA_4G13580)"/>
    <property type="match status" value="1"/>
</dbReference>
<dbReference type="RefSeq" id="WP_234987664.1">
    <property type="nucleotide sequence ID" value="NZ_FUXP01000001.1"/>
</dbReference>
<dbReference type="STRING" id="1122188.SAMN02745674_00237"/>
<protein>
    <submittedName>
        <fullName evidence="2">Gamma-glutamyltranspeptidase</fullName>
    </submittedName>
</protein>
<sequence length="117" mass="12764">MASIRGEADLDRSLADGHARDLCQVLFARGCGGLIDVASWGEGSAGYYHHIVEAVKIAFADRDEWLSDPGFVDIPLQKLLSNDYADERRALIDPARATDRRGRAGPALRSRCRPPAS</sequence>
<organism evidence="2 3">
    <name type="scientific">Lysobacter spongiicola DSM 21749</name>
    <dbReference type="NCBI Taxonomy" id="1122188"/>
    <lineage>
        <taxon>Bacteria</taxon>
        <taxon>Pseudomonadati</taxon>
        <taxon>Pseudomonadota</taxon>
        <taxon>Gammaproteobacteria</taxon>
        <taxon>Lysobacterales</taxon>
        <taxon>Lysobacteraceae</taxon>
        <taxon>Novilysobacter</taxon>
    </lineage>
</organism>
<dbReference type="Proteomes" id="UP000190061">
    <property type="component" value="Unassembled WGS sequence"/>
</dbReference>
<dbReference type="InterPro" id="IPR043138">
    <property type="entry name" value="GGT_lsub"/>
</dbReference>
<evidence type="ECO:0000313" key="3">
    <source>
        <dbReference type="Proteomes" id="UP000190061"/>
    </source>
</evidence>
<accession>A0A1T4M0Z5</accession>
<dbReference type="InterPro" id="IPR029055">
    <property type="entry name" value="Ntn_hydrolases_N"/>
</dbReference>
<reference evidence="2 3" key="1">
    <citation type="submission" date="2017-02" db="EMBL/GenBank/DDBJ databases">
        <authorList>
            <person name="Peterson S.W."/>
        </authorList>
    </citation>
    <scope>NUCLEOTIDE SEQUENCE [LARGE SCALE GENOMIC DNA]</scope>
    <source>
        <strain evidence="2 3">DSM 21749</strain>
    </source>
</reference>
<dbReference type="Pfam" id="PF01019">
    <property type="entry name" value="G_glu_transpept"/>
    <property type="match status" value="1"/>
</dbReference>